<protein>
    <submittedName>
        <fullName evidence="2">Uncharacterized protein LOC111600237</fullName>
    </submittedName>
</protein>
<name>A0A6J2SRQ9_DROHY</name>
<proteinExistence type="predicted"/>
<dbReference type="Proteomes" id="UP000504633">
    <property type="component" value="Unplaced"/>
</dbReference>
<dbReference type="AlphaFoldDB" id="A0A6J2SRQ9"/>
<reference evidence="2" key="1">
    <citation type="submission" date="2025-08" db="UniProtKB">
        <authorList>
            <consortium name="RefSeq"/>
        </authorList>
    </citation>
    <scope>IDENTIFICATION</scope>
    <source>
        <strain evidence="2">15085-1641.00</strain>
        <tissue evidence="2">Whole body</tissue>
    </source>
</reference>
<evidence type="ECO:0000313" key="1">
    <source>
        <dbReference type="Proteomes" id="UP000504633"/>
    </source>
</evidence>
<sequence length="204" mass="23571">MECICGYRPYPPNYNSWLSPLHAERLKRLDSKSMLKLKLEKRPMLIALHLFADDADRLKHWLDMIYEVAAPELFGKQMEFFVDDIWASYIFNLNTWGIKRCDSSFSTQSAPLIFGVTASGVVHFFGTAQGPQKPSLRKLQSFCKQILSESLVQHLKLEDKCQVPEVDLTIFNELIYGEYDADIIICFYTTLQRETGVEHPRISI</sequence>
<gene>
    <name evidence="2" type="primary">LOC111600237</name>
</gene>
<keyword evidence="1" id="KW-1185">Reference proteome</keyword>
<dbReference type="KEGG" id="dhe:111600237"/>
<evidence type="ECO:0000313" key="2">
    <source>
        <dbReference type="RefSeq" id="XP_030078639.1"/>
    </source>
</evidence>
<dbReference type="RefSeq" id="XP_030078639.1">
    <property type="nucleotide sequence ID" value="XM_030222779.1"/>
</dbReference>
<dbReference type="GeneID" id="111600237"/>
<dbReference type="OrthoDB" id="7825149at2759"/>
<accession>A0A6J2SRQ9</accession>
<organism evidence="1 2">
    <name type="scientific">Drosophila hydei</name>
    <name type="common">Fruit fly</name>
    <dbReference type="NCBI Taxonomy" id="7224"/>
    <lineage>
        <taxon>Eukaryota</taxon>
        <taxon>Metazoa</taxon>
        <taxon>Ecdysozoa</taxon>
        <taxon>Arthropoda</taxon>
        <taxon>Hexapoda</taxon>
        <taxon>Insecta</taxon>
        <taxon>Pterygota</taxon>
        <taxon>Neoptera</taxon>
        <taxon>Endopterygota</taxon>
        <taxon>Diptera</taxon>
        <taxon>Brachycera</taxon>
        <taxon>Muscomorpha</taxon>
        <taxon>Ephydroidea</taxon>
        <taxon>Drosophilidae</taxon>
        <taxon>Drosophila</taxon>
    </lineage>
</organism>